<comment type="similarity">
    <text evidence="1 5">Belongs to the peptidase S41A family.</text>
</comment>
<evidence type="ECO:0000259" key="7">
    <source>
        <dbReference type="PROSITE" id="PS50106"/>
    </source>
</evidence>
<dbReference type="PANTHER" id="PTHR32060:SF30">
    <property type="entry name" value="CARBOXY-TERMINAL PROCESSING PROTEASE CTPA"/>
    <property type="match status" value="1"/>
</dbReference>
<protein>
    <submittedName>
        <fullName evidence="8">S41 family peptidase</fullName>
    </submittedName>
</protein>
<reference evidence="9" key="1">
    <citation type="journal article" date="2019" name="Int. J. Syst. Evol. Microbiol.">
        <title>The Global Catalogue of Microorganisms (GCM) 10K type strain sequencing project: providing services to taxonomists for standard genome sequencing and annotation.</title>
        <authorList>
            <consortium name="The Broad Institute Genomics Platform"/>
            <consortium name="The Broad Institute Genome Sequencing Center for Infectious Disease"/>
            <person name="Wu L."/>
            <person name="Ma J."/>
        </authorList>
    </citation>
    <scope>NUCLEOTIDE SEQUENCE [LARGE SCALE GENOMIC DNA]</scope>
    <source>
        <strain evidence="9">CCTCC AB 2017081</strain>
    </source>
</reference>
<accession>A0ABV7ZAG4</accession>
<dbReference type="PANTHER" id="PTHR32060">
    <property type="entry name" value="TAIL-SPECIFIC PROTEASE"/>
    <property type="match status" value="1"/>
</dbReference>
<keyword evidence="9" id="KW-1185">Reference proteome</keyword>
<dbReference type="SUPFAM" id="SSF52096">
    <property type="entry name" value="ClpP/crotonase"/>
    <property type="match status" value="1"/>
</dbReference>
<keyword evidence="4 5" id="KW-0720">Serine protease</keyword>
<sequence length="439" mass="45937">MNAKRLTVLLTAAVATAAVAYAQMGAYTQADLTKTATGRTLLEVISDLNQYYLYPVDQDKLLRGAINGAIGSLDDEFTYYSQPEDTAIDAENLNGEFFGIGVQLIAANADGTGGKIDNVYRGGAASSAGVQIGDTFLKIGDTDVSTSKLNEIVRLVRGAKGTTVSVTFARDGKPYVVKMERQPVTIVSVEQTILPGNIGYIGLNTFYNAKASEQFRAAVASMKQKNVAGLVLDLRDNGGGLLNAGVDVADQFLQSGPIVSLRDRIGKATVFGAARPAASDYTGKLVVLMNKNSASASEVVAGALQDTGRAKVVGEQSFGKGVAQIPIDKLPDGGKVAIVNSAWLTPKNREIHKKGITPDVVVTDTRYTVPLNFTGGGLKAGEKVTLTVAGKPVTVTADKEGKFSYTGEAARPARSAAQGEAIVDVNTDAILKAGLAQLK</sequence>
<dbReference type="InterPro" id="IPR036034">
    <property type="entry name" value="PDZ_sf"/>
</dbReference>
<evidence type="ECO:0000256" key="6">
    <source>
        <dbReference type="SAM" id="SignalP"/>
    </source>
</evidence>
<keyword evidence="6" id="KW-0732">Signal</keyword>
<dbReference type="InterPro" id="IPR041489">
    <property type="entry name" value="PDZ_6"/>
</dbReference>
<dbReference type="PROSITE" id="PS50106">
    <property type="entry name" value="PDZ"/>
    <property type="match status" value="1"/>
</dbReference>
<evidence type="ECO:0000256" key="1">
    <source>
        <dbReference type="ARBA" id="ARBA00009179"/>
    </source>
</evidence>
<dbReference type="NCBIfam" id="TIGR00225">
    <property type="entry name" value="prc"/>
    <property type="match status" value="1"/>
</dbReference>
<dbReference type="SMART" id="SM00228">
    <property type="entry name" value="PDZ"/>
    <property type="match status" value="1"/>
</dbReference>
<dbReference type="Gene3D" id="2.30.42.10">
    <property type="match status" value="1"/>
</dbReference>
<dbReference type="InterPro" id="IPR005151">
    <property type="entry name" value="Tail-specific_protease"/>
</dbReference>
<feature type="chain" id="PRO_5045730781" evidence="6">
    <location>
        <begin position="23"/>
        <end position="439"/>
    </location>
</feature>
<evidence type="ECO:0000256" key="2">
    <source>
        <dbReference type="ARBA" id="ARBA00022670"/>
    </source>
</evidence>
<dbReference type="Gene3D" id="3.90.226.10">
    <property type="entry name" value="2-enoyl-CoA Hydratase, Chain A, domain 1"/>
    <property type="match status" value="1"/>
</dbReference>
<name>A0ABV7ZAG4_9DEIO</name>
<dbReference type="Gene3D" id="3.30.750.44">
    <property type="match status" value="1"/>
</dbReference>
<feature type="domain" description="PDZ" evidence="7">
    <location>
        <begin position="94"/>
        <end position="159"/>
    </location>
</feature>
<gene>
    <name evidence="8" type="ORF">ACFOSB_09670</name>
</gene>
<dbReference type="Pfam" id="PF17820">
    <property type="entry name" value="PDZ_6"/>
    <property type="match status" value="1"/>
</dbReference>
<dbReference type="InterPro" id="IPR001478">
    <property type="entry name" value="PDZ"/>
</dbReference>
<comment type="caution">
    <text evidence="8">The sequence shown here is derived from an EMBL/GenBank/DDBJ whole genome shotgun (WGS) entry which is preliminary data.</text>
</comment>
<organism evidence="8 9">
    <name type="scientific">Deinococcus rufus</name>
    <dbReference type="NCBI Taxonomy" id="2136097"/>
    <lineage>
        <taxon>Bacteria</taxon>
        <taxon>Thermotogati</taxon>
        <taxon>Deinococcota</taxon>
        <taxon>Deinococci</taxon>
        <taxon>Deinococcales</taxon>
        <taxon>Deinococcaceae</taxon>
        <taxon>Deinococcus</taxon>
    </lineage>
</organism>
<keyword evidence="2 5" id="KW-0645">Protease</keyword>
<dbReference type="RefSeq" id="WP_322472575.1">
    <property type="nucleotide sequence ID" value="NZ_JBHRZG010000010.1"/>
</dbReference>
<keyword evidence="3 5" id="KW-0378">Hydrolase</keyword>
<evidence type="ECO:0000256" key="3">
    <source>
        <dbReference type="ARBA" id="ARBA00022801"/>
    </source>
</evidence>
<evidence type="ECO:0000256" key="4">
    <source>
        <dbReference type="ARBA" id="ARBA00022825"/>
    </source>
</evidence>
<dbReference type="Pfam" id="PF03572">
    <property type="entry name" value="Peptidase_S41"/>
    <property type="match status" value="1"/>
</dbReference>
<evidence type="ECO:0000313" key="8">
    <source>
        <dbReference type="EMBL" id="MFC3833124.1"/>
    </source>
</evidence>
<dbReference type="SUPFAM" id="SSF50156">
    <property type="entry name" value="PDZ domain-like"/>
    <property type="match status" value="1"/>
</dbReference>
<dbReference type="InterPro" id="IPR004447">
    <property type="entry name" value="Peptidase_S41A"/>
</dbReference>
<proteinExistence type="inferred from homology"/>
<dbReference type="InterPro" id="IPR029045">
    <property type="entry name" value="ClpP/crotonase-like_dom_sf"/>
</dbReference>
<dbReference type="SMART" id="SM00245">
    <property type="entry name" value="TSPc"/>
    <property type="match status" value="1"/>
</dbReference>
<feature type="signal peptide" evidence="6">
    <location>
        <begin position="1"/>
        <end position="22"/>
    </location>
</feature>
<dbReference type="Proteomes" id="UP001595803">
    <property type="component" value="Unassembled WGS sequence"/>
</dbReference>
<evidence type="ECO:0000313" key="9">
    <source>
        <dbReference type="Proteomes" id="UP001595803"/>
    </source>
</evidence>
<dbReference type="EMBL" id="JBHRZG010000010">
    <property type="protein sequence ID" value="MFC3833124.1"/>
    <property type="molecule type" value="Genomic_DNA"/>
</dbReference>
<dbReference type="CDD" id="cd07560">
    <property type="entry name" value="Peptidase_S41_CPP"/>
    <property type="match status" value="1"/>
</dbReference>
<evidence type="ECO:0000256" key="5">
    <source>
        <dbReference type="RuleBase" id="RU004404"/>
    </source>
</evidence>